<reference evidence="3 4" key="1">
    <citation type="journal article" date="2024" name="BMC Genomics">
        <title>De novo assembly and annotation of Popillia japonica's genome with initial clues to its potential as an invasive pest.</title>
        <authorList>
            <person name="Cucini C."/>
            <person name="Boschi S."/>
            <person name="Funari R."/>
            <person name="Cardaioli E."/>
            <person name="Iannotti N."/>
            <person name="Marturano G."/>
            <person name="Paoli F."/>
            <person name="Bruttini M."/>
            <person name="Carapelli A."/>
            <person name="Frati F."/>
            <person name="Nardi F."/>
        </authorList>
    </citation>
    <scope>NUCLEOTIDE SEQUENCE [LARGE SCALE GENOMIC DNA]</scope>
    <source>
        <strain evidence="3">DMR45628</strain>
    </source>
</reference>
<name>A0AAW1KGN4_POPJA</name>
<dbReference type="AlphaFoldDB" id="A0AAW1KGN4"/>
<dbReference type="Pfam" id="PF15262">
    <property type="entry name" value="DUF4592"/>
    <property type="match status" value="1"/>
</dbReference>
<feature type="region of interest" description="Disordered" evidence="1">
    <location>
        <begin position="202"/>
        <end position="292"/>
    </location>
</feature>
<feature type="region of interest" description="Disordered" evidence="1">
    <location>
        <begin position="376"/>
        <end position="417"/>
    </location>
</feature>
<feature type="compositionally biased region" description="Basic residues" evidence="1">
    <location>
        <begin position="256"/>
        <end position="265"/>
    </location>
</feature>
<protein>
    <recommendedName>
        <fullName evidence="2">DUF4592 domain-containing protein</fullName>
    </recommendedName>
</protein>
<feature type="compositionally biased region" description="Basic and acidic residues" evidence="1">
    <location>
        <begin position="983"/>
        <end position="1002"/>
    </location>
</feature>
<feature type="compositionally biased region" description="Basic residues" evidence="1">
    <location>
        <begin position="113"/>
        <end position="134"/>
    </location>
</feature>
<dbReference type="InterPro" id="IPR028030">
    <property type="entry name" value="DUF4592"/>
</dbReference>
<feature type="region of interest" description="Disordered" evidence="1">
    <location>
        <begin position="1"/>
        <end position="83"/>
    </location>
</feature>
<feature type="region of interest" description="Disordered" evidence="1">
    <location>
        <begin position="893"/>
        <end position="946"/>
    </location>
</feature>
<feature type="region of interest" description="Disordered" evidence="1">
    <location>
        <begin position="977"/>
        <end position="1002"/>
    </location>
</feature>
<feature type="compositionally biased region" description="Low complexity" evidence="1">
    <location>
        <begin position="273"/>
        <end position="292"/>
    </location>
</feature>
<accession>A0AAW1KGN4</accession>
<feature type="compositionally biased region" description="Polar residues" evidence="1">
    <location>
        <begin position="912"/>
        <end position="922"/>
    </location>
</feature>
<evidence type="ECO:0000313" key="4">
    <source>
        <dbReference type="Proteomes" id="UP001458880"/>
    </source>
</evidence>
<sequence length="1140" mass="127002">MRHETELTERLRLRRGRGDTSEDDEGLPRSPCNSPTVTDKTAIKDNPKSHSTCSEGSLLSVGSSEMDEDSLGQPSIHSSKLSLEDRNTGDNVLLDFDLDLSVKNTSAPLNHSGARHKASVKPQRRYGAPRKKRLSGSVLPTTPEVNEDTAARSMTPEGSSTKEIVTELYTSTTTTTNFSSSSSKNINKSNFSTLTEKQLKCSSLPPGLAAPGSDTNKLNRSRSNAGTKYQEEFGALGEQNESKNNKKTDSFLGRIFPRRSGKKRKSKEEVIVNTSSTTLSTTSNLTTTSMSISKQSEIIESSAKEFIHSERKSESLAIKPIPVPRSGAAARQRIQPNDIPASPDLGTRLDDGIFKSSPERTHTVSPLQMELESHFQQRLASLSTSPKSPQLATPPTSPRLQRSPLISPTKSPLPYPKVPLKSHVIEKMNSKHSRSEESRSKVIISGLSPFQQRVSATNFGEDSSDGFKSLNDLPAEAVKSSKLVAKSHSFKINNNSSDCEKTAVENRTTFAALATTRSTQEIQTTSKSVLHESQQFTYEIKKSSSLDNIENLEAMHTDKAKETFETIAATKLNAEKSESVDVNTVSRLKLNELEDSCKSLLKQEATETESVWTSESNKTENAKIESVNFEPKIVQSEIKEFIDKSYSDTTDFINSGITISGPRHKAIVSVSNESSIQSSETSCKTQITEVKREAYQEVKEQISVTKIQVKQESTHITNSTNTSVPEFMHIHLHKVDKPLNNVVLTAGFQSPKADEQNKTVLTDLPDVVTCNNPANSTLIMPENEKSENCELQSNETVRKFSKEDIEIIDKNETEDDKKHVATALVTITTMTPPIPTRMYKKNDFQIRKSLITVNNSEKPILKTKSSSLDIVESMKYSDENKIEGKSDIKTKTQSVNDLSSDLSKSDIKTKTQSVNDLSSDLSNAEPAVPLRRKSMANNKQKTEDEPELMKVFARRSLKLKDNESECLSQQVIRMMEDSNGGDIKSRDSDKENQLDSPSEERKKIIQKDLSKTKEPLLETKFVETPEVTLRKTANVPNNNKLYSYQRTTSLNNSKTNDLNNYDRMQKQNSCADRPKTDHWITYKVDENDSCTKLCQDEILAKEGGMGKKSARGFQKNSPIMYIKRLGKKYEKTFIRQYFPT</sequence>
<feature type="compositionally biased region" description="Low complexity" evidence="1">
    <location>
        <begin position="54"/>
        <end position="64"/>
    </location>
</feature>
<dbReference type="Proteomes" id="UP001458880">
    <property type="component" value="Unassembled WGS sequence"/>
</dbReference>
<comment type="caution">
    <text evidence="3">The sequence shown here is derived from an EMBL/GenBank/DDBJ whole genome shotgun (WGS) entry which is preliminary data.</text>
</comment>
<feature type="compositionally biased region" description="Basic and acidic residues" evidence="1">
    <location>
        <begin position="240"/>
        <end position="249"/>
    </location>
</feature>
<evidence type="ECO:0000313" key="3">
    <source>
        <dbReference type="EMBL" id="KAK9717464.1"/>
    </source>
</evidence>
<gene>
    <name evidence="3" type="ORF">QE152_g23705</name>
</gene>
<evidence type="ECO:0000259" key="2">
    <source>
        <dbReference type="Pfam" id="PF15262"/>
    </source>
</evidence>
<feature type="domain" description="DUF4592" evidence="2">
    <location>
        <begin position="17"/>
        <end position="125"/>
    </location>
</feature>
<feature type="compositionally biased region" description="Polar residues" evidence="1">
    <location>
        <begin position="213"/>
        <end position="227"/>
    </location>
</feature>
<feature type="region of interest" description="Disordered" evidence="1">
    <location>
        <begin position="105"/>
        <end position="163"/>
    </location>
</feature>
<keyword evidence="4" id="KW-1185">Reference proteome</keyword>
<feature type="compositionally biased region" description="Basic and acidic residues" evidence="1">
    <location>
        <begin position="1"/>
        <end position="20"/>
    </location>
</feature>
<proteinExistence type="predicted"/>
<feature type="compositionally biased region" description="Polar residues" evidence="1">
    <location>
        <begin position="72"/>
        <end position="81"/>
    </location>
</feature>
<organism evidence="3 4">
    <name type="scientific">Popillia japonica</name>
    <name type="common">Japanese beetle</name>
    <dbReference type="NCBI Taxonomy" id="7064"/>
    <lineage>
        <taxon>Eukaryota</taxon>
        <taxon>Metazoa</taxon>
        <taxon>Ecdysozoa</taxon>
        <taxon>Arthropoda</taxon>
        <taxon>Hexapoda</taxon>
        <taxon>Insecta</taxon>
        <taxon>Pterygota</taxon>
        <taxon>Neoptera</taxon>
        <taxon>Endopterygota</taxon>
        <taxon>Coleoptera</taxon>
        <taxon>Polyphaga</taxon>
        <taxon>Scarabaeiformia</taxon>
        <taxon>Scarabaeidae</taxon>
        <taxon>Rutelinae</taxon>
        <taxon>Popillia</taxon>
    </lineage>
</organism>
<dbReference type="EMBL" id="JASPKY010000240">
    <property type="protein sequence ID" value="KAK9717464.1"/>
    <property type="molecule type" value="Genomic_DNA"/>
</dbReference>
<evidence type="ECO:0000256" key="1">
    <source>
        <dbReference type="SAM" id="MobiDB-lite"/>
    </source>
</evidence>
<feature type="compositionally biased region" description="Polar residues" evidence="1">
    <location>
        <begin position="376"/>
        <end position="410"/>
    </location>
</feature>